<accession>A0A7W7SQB2</accession>
<dbReference type="GO" id="GO:0016301">
    <property type="term" value="F:kinase activity"/>
    <property type="evidence" value="ECO:0007669"/>
    <property type="project" value="UniProtKB-KW"/>
</dbReference>
<evidence type="ECO:0000313" key="1">
    <source>
        <dbReference type="EMBL" id="MBB4958978.1"/>
    </source>
</evidence>
<evidence type="ECO:0000313" key="2">
    <source>
        <dbReference type="Proteomes" id="UP000578819"/>
    </source>
</evidence>
<keyword evidence="1" id="KW-0418">Kinase</keyword>
<keyword evidence="1" id="KW-0808">Transferase</keyword>
<reference evidence="1 2" key="1">
    <citation type="submission" date="2020-08" db="EMBL/GenBank/DDBJ databases">
        <title>Sequencing the genomes of 1000 actinobacteria strains.</title>
        <authorList>
            <person name="Klenk H.-P."/>
        </authorList>
    </citation>
    <scope>NUCLEOTIDE SEQUENCE [LARGE SCALE GENOMIC DNA]</scope>
    <source>
        <strain evidence="1 2">DSM 45886</strain>
    </source>
</reference>
<dbReference type="Gene3D" id="3.40.50.300">
    <property type="entry name" value="P-loop containing nucleotide triphosphate hydrolases"/>
    <property type="match status" value="1"/>
</dbReference>
<dbReference type="Proteomes" id="UP000578819">
    <property type="component" value="Unassembled WGS sequence"/>
</dbReference>
<sequence>MIKDMPDTPPPPPAVVLITGIMAAGKSTVAQELASRLPRSVHLRGDVFRRMIINGRVEMTPETEAEAVRQLHLRYTLAANAADTYFAAGFTVVLQDVVLGADLALLVDTIRSRPLLVVALTPRPEVVALREQERSKTGYGEWTPQQLDAGLRTETPRLGLWLDTSEQTPAQTVDEILARAWTEAVVRDPAVGYD</sequence>
<proteinExistence type="predicted"/>
<protein>
    <submittedName>
        <fullName evidence="1">Putative kinase</fullName>
    </submittedName>
</protein>
<dbReference type="RefSeq" id="WP_246446504.1">
    <property type="nucleotide sequence ID" value="NZ_JACHJW010000001.1"/>
</dbReference>
<name>A0A7W7SQB2_9ACTN</name>
<organism evidence="1 2">
    <name type="scientific">Micromonospora polyrhachis</name>
    <dbReference type="NCBI Taxonomy" id="1282883"/>
    <lineage>
        <taxon>Bacteria</taxon>
        <taxon>Bacillati</taxon>
        <taxon>Actinomycetota</taxon>
        <taxon>Actinomycetes</taxon>
        <taxon>Micromonosporales</taxon>
        <taxon>Micromonosporaceae</taxon>
        <taxon>Micromonospora</taxon>
    </lineage>
</organism>
<dbReference type="SUPFAM" id="SSF52540">
    <property type="entry name" value="P-loop containing nucleoside triphosphate hydrolases"/>
    <property type="match status" value="1"/>
</dbReference>
<dbReference type="InterPro" id="IPR027417">
    <property type="entry name" value="P-loop_NTPase"/>
</dbReference>
<dbReference type="Pfam" id="PF13671">
    <property type="entry name" value="AAA_33"/>
    <property type="match status" value="1"/>
</dbReference>
<comment type="caution">
    <text evidence="1">The sequence shown here is derived from an EMBL/GenBank/DDBJ whole genome shotgun (WGS) entry which is preliminary data.</text>
</comment>
<gene>
    <name evidence="1" type="ORF">FHR38_002711</name>
</gene>
<dbReference type="AlphaFoldDB" id="A0A7W7SQB2"/>
<dbReference type="EMBL" id="JACHJW010000001">
    <property type="protein sequence ID" value="MBB4958978.1"/>
    <property type="molecule type" value="Genomic_DNA"/>
</dbReference>
<keyword evidence="2" id="KW-1185">Reference proteome</keyword>